<dbReference type="Gene3D" id="3.40.50.360">
    <property type="match status" value="1"/>
</dbReference>
<dbReference type="InterPro" id="IPR029039">
    <property type="entry name" value="Flavoprotein-like_sf"/>
</dbReference>
<evidence type="ECO:0000313" key="3">
    <source>
        <dbReference type="Proteomes" id="UP001516588"/>
    </source>
</evidence>
<name>A0ABR9QX92_9FIRM</name>
<accession>A0ABR9QX92</accession>
<gene>
    <name evidence="2" type="ORF">INF20_04220</name>
</gene>
<keyword evidence="3" id="KW-1185">Reference proteome</keyword>
<dbReference type="InterPro" id="IPR026816">
    <property type="entry name" value="Flavodoxin_dom"/>
</dbReference>
<dbReference type="Proteomes" id="UP001516588">
    <property type="component" value="Unassembled WGS sequence"/>
</dbReference>
<comment type="caution">
    <text evidence="2">The sequence shown here is derived from an EMBL/GenBank/DDBJ whole genome shotgun (WGS) entry which is preliminary data.</text>
</comment>
<protein>
    <recommendedName>
        <fullName evidence="1">Flavodoxin domain-containing protein</fullName>
    </recommendedName>
</protein>
<sequence>MKNILVIYGSKYGSSEQYAHMIEKNIKCKTVKAESITSDMIKSACMLIFIGGIYAGKLKGLDALHKKIHLFNGNKVILIAVGASPYDESAVKHLREKCTKGFPEGTAFFYARGSYNENGMTFTDRTMCRMLRKSISKKAPDELEPWMIAMLEAGENSCSWVNESYLQPVYTYIKAAQ</sequence>
<proteinExistence type="predicted"/>
<dbReference type="SUPFAM" id="SSF52218">
    <property type="entry name" value="Flavoproteins"/>
    <property type="match status" value="1"/>
</dbReference>
<dbReference type="Pfam" id="PF12724">
    <property type="entry name" value="Flavodoxin_5"/>
    <property type="match status" value="1"/>
</dbReference>
<organism evidence="2 3">
    <name type="scientific">Gallibacter intestinalis</name>
    <dbReference type="NCBI Taxonomy" id="2779356"/>
    <lineage>
        <taxon>Bacteria</taxon>
        <taxon>Bacillati</taxon>
        <taxon>Bacillota</taxon>
        <taxon>Clostridia</taxon>
        <taxon>Eubacteriales</taxon>
        <taxon>Eubacteriaceae</taxon>
        <taxon>Gallibacter</taxon>
    </lineage>
</organism>
<dbReference type="RefSeq" id="WP_226385134.1">
    <property type="nucleotide sequence ID" value="NZ_JADCKA010000005.1"/>
</dbReference>
<evidence type="ECO:0000259" key="1">
    <source>
        <dbReference type="Pfam" id="PF12724"/>
    </source>
</evidence>
<dbReference type="EMBL" id="JADCKA010000005">
    <property type="protein sequence ID" value="MBE5035488.1"/>
    <property type="molecule type" value="Genomic_DNA"/>
</dbReference>
<evidence type="ECO:0000313" key="2">
    <source>
        <dbReference type="EMBL" id="MBE5035488.1"/>
    </source>
</evidence>
<reference evidence="2 3" key="1">
    <citation type="submission" date="2020-10" db="EMBL/GenBank/DDBJ databases">
        <title>ChiBAC.</title>
        <authorList>
            <person name="Zenner C."/>
            <person name="Hitch T.C.A."/>
            <person name="Clavel T."/>
        </authorList>
    </citation>
    <scope>NUCLEOTIDE SEQUENCE [LARGE SCALE GENOMIC DNA]</scope>
    <source>
        <strain evidence="2 3">DSM 108706</strain>
    </source>
</reference>
<feature type="domain" description="Flavodoxin" evidence="1">
    <location>
        <begin position="5"/>
        <end position="135"/>
    </location>
</feature>